<name>A0A2K1KHJ7_PHYPA</name>
<dbReference type="Gramene" id="Pp3c6_29260V3.1">
    <property type="protein sequence ID" value="Pp3c6_29260V3.1"/>
    <property type="gene ID" value="Pp3c6_29260"/>
</dbReference>
<dbReference type="RefSeq" id="XP_024377815.1">
    <property type="nucleotide sequence ID" value="XM_024522047.2"/>
</dbReference>
<accession>A0A2K1KHJ7</accession>
<dbReference type="InterPro" id="IPR036163">
    <property type="entry name" value="HMA_dom_sf"/>
</dbReference>
<dbReference type="InterPro" id="IPR006121">
    <property type="entry name" value="HMA_dom"/>
</dbReference>
<dbReference type="SUPFAM" id="SSF55008">
    <property type="entry name" value="HMA, heavy metal-associated domain"/>
    <property type="match status" value="1"/>
</dbReference>
<dbReference type="EnsemblPlants" id="Pp3c6_29260V3.1">
    <property type="protein sequence ID" value="Pp3c6_29260V3.1"/>
    <property type="gene ID" value="Pp3c6_29260"/>
</dbReference>
<dbReference type="PROSITE" id="PS50846">
    <property type="entry name" value="HMA_2"/>
    <property type="match status" value="1"/>
</dbReference>
<dbReference type="GO" id="GO:0046872">
    <property type="term" value="F:metal ion binding"/>
    <property type="evidence" value="ECO:0007669"/>
    <property type="project" value="UniProtKB-KW"/>
</dbReference>
<dbReference type="PANTHER" id="PTHR22814">
    <property type="entry name" value="COPPER TRANSPORT PROTEIN ATOX1-RELATED"/>
    <property type="match status" value="1"/>
</dbReference>
<dbReference type="Gene3D" id="3.30.70.100">
    <property type="match status" value="1"/>
</dbReference>
<dbReference type="GeneID" id="112283416"/>
<dbReference type="Gramene" id="Pp3c6_29260V3.2">
    <property type="protein sequence ID" value="Pp3c6_29260V3.2"/>
    <property type="gene ID" value="Pp3c6_29260"/>
</dbReference>
<proteinExistence type="predicted"/>
<gene>
    <name evidence="4" type="primary">LOC112283416</name>
    <name evidence="3" type="ORF">PHYPA_009630</name>
</gene>
<dbReference type="CDD" id="cd00371">
    <property type="entry name" value="HMA"/>
    <property type="match status" value="1"/>
</dbReference>
<reference evidence="4" key="3">
    <citation type="submission" date="2020-12" db="UniProtKB">
        <authorList>
            <consortium name="EnsemblPlants"/>
        </authorList>
    </citation>
    <scope>IDENTIFICATION</scope>
</reference>
<evidence type="ECO:0000313" key="3">
    <source>
        <dbReference type="EMBL" id="PNR53254.1"/>
    </source>
</evidence>
<evidence type="ECO:0000313" key="4">
    <source>
        <dbReference type="EnsemblPlants" id="Pp3c6_29260V3.1"/>
    </source>
</evidence>
<dbReference type="Proteomes" id="UP000006727">
    <property type="component" value="Chromosome 6"/>
</dbReference>
<keyword evidence="1" id="KW-0479">Metal-binding</keyword>
<dbReference type="AlphaFoldDB" id="A0A2K1KHJ7"/>
<dbReference type="EMBL" id="ABEU02000006">
    <property type="protein sequence ID" value="PNR53254.1"/>
    <property type="molecule type" value="Genomic_DNA"/>
</dbReference>
<organism evidence="3">
    <name type="scientific">Physcomitrium patens</name>
    <name type="common">Spreading-leaved earth moss</name>
    <name type="synonym">Physcomitrella patens</name>
    <dbReference type="NCBI Taxonomy" id="3218"/>
    <lineage>
        <taxon>Eukaryota</taxon>
        <taxon>Viridiplantae</taxon>
        <taxon>Streptophyta</taxon>
        <taxon>Embryophyta</taxon>
        <taxon>Bryophyta</taxon>
        <taxon>Bryophytina</taxon>
        <taxon>Bryopsida</taxon>
        <taxon>Funariidae</taxon>
        <taxon>Funariales</taxon>
        <taxon>Funariaceae</taxon>
        <taxon>Physcomitrium</taxon>
    </lineage>
</organism>
<evidence type="ECO:0000313" key="5">
    <source>
        <dbReference type="Proteomes" id="UP000006727"/>
    </source>
</evidence>
<dbReference type="EnsemblPlants" id="Pp3c6_29260V3.2">
    <property type="protein sequence ID" value="Pp3c6_29260V3.2"/>
    <property type="gene ID" value="Pp3c6_29260"/>
</dbReference>
<protein>
    <recommendedName>
        <fullName evidence="2">HMA domain-containing protein</fullName>
    </recommendedName>
</protein>
<evidence type="ECO:0000256" key="1">
    <source>
        <dbReference type="ARBA" id="ARBA00022723"/>
    </source>
</evidence>
<reference evidence="3 5" key="1">
    <citation type="journal article" date="2008" name="Science">
        <title>The Physcomitrella genome reveals evolutionary insights into the conquest of land by plants.</title>
        <authorList>
            <person name="Rensing S."/>
            <person name="Lang D."/>
            <person name="Zimmer A."/>
            <person name="Terry A."/>
            <person name="Salamov A."/>
            <person name="Shapiro H."/>
            <person name="Nishiyama T."/>
            <person name="Perroud P.-F."/>
            <person name="Lindquist E."/>
            <person name="Kamisugi Y."/>
            <person name="Tanahashi T."/>
            <person name="Sakakibara K."/>
            <person name="Fujita T."/>
            <person name="Oishi K."/>
            <person name="Shin-I T."/>
            <person name="Kuroki Y."/>
            <person name="Toyoda A."/>
            <person name="Suzuki Y."/>
            <person name="Hashimoto A."/>
            <person name="Yamaguchi K."/>
            <person name="Sugano A."/>
            <person name="Kohara Y."/>
            <person name="Fujiyama A."/>
            <person name="Anterola A."/>
            <person name="Aoki S."/>
            <person name="Ashton N."/>
            <person name="Barbazuk W.B."/>
            <person name="Barker E."/>
            <person name="Bennetzen J."/>
            <person name="Bezanilla M."/>
            <person name="Blankenship R."/>
            <person name="Cho S.H."/>
            <person name="Dutcher S."/>
            <person name="Estelle M."/>
            <person name="Fawcett J.A."/>
            <person name="Gundlach H."/>
            <person name="Hanada K."/>
            <person name="Heyl A."/>
            <person name="Hicks K.A."/>
            <person name="Hugh J."/>
            <person name="Lohr M."/>
            <person name="Mayer K."/>
            <person name="Melkozernov A."/>
            <person name="Murata T."/>
            <person name="Nelson D."/>
            <person name="Pils B."/>
            <person name="Prigge M."/>
            <person name="Reiss B."/>
            <person name="Renner T."/>
            <person name="Rombauts S."/>
            <person name="Rushton P."/>
            <person name="Sanderfoot A."/>
            <person name="Schween G."/>
            <person name="Shiu S.-H."/>
            <person name="Stueber K."/>
            <person name="Theodoulou F.L."/>
            <person name="Tu H."/>
            <person name="Van de Peer Y."/>
            <person name="Verrier P.J."/>
            <person name="Waters E."/>
            <person name="Wood A."/>
            <person name="Yang L."/>
            <person name="Cove D."/>
            <person name="Cuming A."/>
            <person name="Hasebe M."/>
            <person name="Lucas S."/>
            <person name="Mishler D.B."/>
            <person name="Reski R."/>
            <person name="Grigoriev I."/>
            <person name="Quatrano R.S."/>
            <person name="Boore J.L."/>
        </authorList>
    </citation>
    <scope>NUCLEOTIDE SEQUENCE [LARGE SCALE GENOMIC DNA]</scope>
    <source>
        <strain evidence="4 5">cv. Gransden 2004</strain>
    </source>
</reference>
<evidence type="ECO:0000259" key="2">
    <source>
        <dbReference type="PROSITE" id="PS50846"/>
    </source>
</evidence>
<dbReference type="PaxDb" id="3218-PP1S117_130V6.1"/>
<reference evidence="3 5" key="2">
    <citation type="journal article" date="2018" name="Plant J.">
        <title>The Physcomitrella patens chromosome-scale assembly reveals moss genome structure and evolution.</title>
        <authorList>
            <person name="Lang D."/>
            <person name="Ullrich K.K."/>
            <person name="Murat F."/>
            <person name="Fuchs J."/>
            <person name="Jenkins J."/>
            <person name="Haas F.B."/>
            <person name="Piednoel M."/>
            <person name="Gundlach H."/>
            <person name="Van Bel M."/>
            <person name="Meyberg R."/>
            <person name="Vives C."/>
            <person name="Morata J."/>
            <person name="Symeonidi A."/>
            <person name="Hiss M."/>
            <person name="Muchero W."/>
            <person name="Kamisugi Y."/>
            <person name="Saleh O."/>
            <person name="Blanc G."/>
            <person name="Decker E.L."/>
            <person name="van Gessel N."/>
            <person name="Grimwood J."/>
            <person name="Hayes R.D."/>
            <person name="Graham S.W."/>
            <person name="Gunter L.E."/>
            <person name="McDaniel S.F."/>
            <person name="Hoernstein S.N.W."/>
            <person name="Larsson A."/>
            <person name="Li F.W."/>
            <person name="Perroud P.F."/>
            <person name="Phillips J."/>
            <person name="Ranjan P."/>
            <person name="Rokshar D.S."/>
            <person name="Rothfels C.J."/>
            <person name="Schneider L."/>
            <person name="Shu S."/>
            <person name="Stevenson D.W."/>
            <person name="Thummler F."/>
            <person name="Tillich M."/>
            <person name="Villarreal Aguilar J.C."/>
            <person name="Widiez T."/>
            <person name="Wong G.K."/>
            <person name="Wymore A."/>
            <person name="Zhang Y."/>
            <person name="Zimmer A.D."/>
            <person name="Quatrano R.S."/>
            <person name="Mayer K.F.X."/>
            <person name="Goodstein D."/>
            <person name="Casacuberta J.M."/>
            <person name="Vandepoele K."/>
            <person name="Reski R."/>
            <person name="Cuming A.C."/>
            <person name="Tuskan G.A."/>
            <person name="Maumus F."/>
            <person name="Salse J."/>
            <person name="Schmutz J."/>
            <person name="Rensing S.A."/>
        </authorList>
    </citation>
    <scope>NUCLEOTIDE SEQUENCE [LARGE SCALE GENOMIC DNA]</scope>
    <source>
        <strain evidence="4 5">cv. Gransden 2004</strain>
    </source>
</reference>
<feature type="domain" description="HMA" evidence="2">
    <location>
        <begin position="143"/>
        <end position="211"/>
    </location>
</feature>
<dbReference type="Pfam" id="PF00403">
    <property type="entry name" value="HMA"/>
    <property type="match status" value="1"/>
</dbReference>
<sequence>MAYYPRGYGQPQDHVSHRTDNSRLYWPYNHDRDSRRYYDPALRNFREPSYVDDCRRNYPMRSSYDGRQGVVPLEEVFYRGGSPRWTNNQHQQYRGHPGGRLDGCRMDRYYDHFGRTDYGGYRNHQYHQEGSHLDRHLCNQRLSRMVQLYVPICCDKCVRKLRKLLQYEEGVESFTMDQTTKKVVVYGNVNQQRVLNLARQDKAESEFWECRQI</sequence>
<dbReference type="PANTHER" id="PTHR22814:SF336">
    <property type="entry name" value="HEAVY METAL-ASSOCIATED ISOPRENYLATED PLANT PROTEIN 23"/>
    <property type="match status" value="1"/>
</dbReference>
<keyword evidence="5" id="KW-1185">Reference proteome</keyword>